<organism evidence="1">
    <name type="scientific">marine sediment metagenome</name>
    <dbReference type="NCBI Taxonomy" id="412755"/>
    <lineage>
        <taxon>unclassified sequences</taxon>
        <taxon>metagenomes</taxon>
        <taxon>ecological metagenomes</taxon>
    </lineage>
</organism>
<name>X1GN75_9ZZZZ</name>
<accession>X1GN75</accession>
<dbReference type="EMBL" id="BARU01022662">
    <property type="protein sequence ID" value="GAH59356.1"/>
    <property type="molecule type" value="Genomic_DNA"/>
</dbReference>
<reference evidence="1" key="1">
    <citation type="journal article" date="2014" name="Front. Microbiol.">
        <title>High frequency of phylogenetically diverse reductive dehalogenase-homologous genes in deep subseafloor sedimentary metagenomes.</title>
        <authorList>
            <person name="Kawai M."/>
            <person name="Futagami T."/>
            <person name="Toyoda A."/>
            <person name="Takaki Y."/>
            <person name="Nishi S."/>
            <person name="Hori S."/>
            <person name="Arai W."/>
            <person name="Tsubouchi T."/>
            <person name="Morono Y."/>
            <person name="Uchiyama I."/>
            <person name="Ito T."/>
            <person name="Fujiyama A."/>
            <person name="Inagaki F."/>
            <person name="Takami H."/>
        </authorList>
    </citation>
    <scope>NUCLEOTIDE SEQUENCE</scope>
    <source>
        <strain evidence="1">Expedition CK06-06</strain>
    </source>
</reference>
<dbReference type="AlphaFoldDB" id="X1GN75"/>
<protein>
    <submittedName>
        <fullName evidence="1">Uncharacterized protein</fullName>
    </submittedName>
</protein>
<gene>
    <name evidence="1" type="ORF">S03H2_36878</name>
</gene>
<evidence type="ECO:0000313" key="1">
    <source>
        <dbReference type="EMBL" id="GAH59356.1"/>
    </source>
</evidence>
<comment type="caution">
    <text evidence="1">The sequence shown here is derived from an EMBL/GenBank/DDBJ whole genome shotgun (WGS) entry which is preliminary data.</text>
</comment>
<sequence>MNVKILKQRLEQFKDTDNIILSSDAEGNSFSKISEIGYMKKGSSVFIFPEHSYLNDEEVDKEMEGDSK</sequence>
<proteinExistence type="predicted"/>